<name>A0A1B7M2Y2_9MICC</name>
<comment type="caution">
    <text evidence="2">The sequence shown here is derived from an EMBL/GenBank/DDBJ whole genome shotgun (WGS) entry which is preliminary data.</text>
</comment>
<dbReference type="OrthoDB" id="5083868at2"/>
<protein>
    <recommendedName>
        <fullName evidence="4">FtsK domain-containing protein</fullName>
    </recommendedName>
</protein>
<dbReference type="EMBL" id="LXEY01000006">
    <property type="protein sequence ID" value="OAV62938.1"/>
    <property type="molecule type" value="Genomic_DNA"/>
</dbReference>
<reference evidence="2 3" key="1">
    <citation type="submission" date="2016-04" db="EMBL/GenBank/DDBJ databases">
        <title>First whole genome shotgun sequence of the bacterium Enteractinococcus sp. strain UASWS1574.</title>
        <authorList>
            <person name="Crovadore J."/>
            <person name="Chablais R."/>
            <person name="Lefort F."/>
        </authorList>
    </citation>
    <scope>NUCLEOTIDE SEQUENCE [LARGE SCALE GENOMIC DNA]</scope>
    <source>
        <strain evidence="2 3">UASWS1574</strain>
    </source>
</reference>
<sequence>MSVIVIGIDRITVNVGQKFDPENQRHIDKVIKAVAAQHGEGFEIENFEPATGKAVLRRENRSAIASHTGNASIEVPLPTGTTERDGKKRSLAFADAYPGYVMTTFEPHRRRAILSKLEEDIVLTRDALATALRCEPWDIQVSYRPKGGYDFTLPSTYRPSAHDKALTEVTETIIGKPGWYFETDTRERTGSIIPAELPTFKAVYPTPLPKKVEPFNPDKDDHFHIPIGTALPEPGKKHTEQIIDISAHQHVQIGGIAQAGKSTVVNAYITQFLARGAQLAIIDTPDKAVDFAWCKDFVTPGGWGCENIFESATVTKLIEKEKTRRSAIIARNGVQNWTQLPPDQRVMPLLLVIDEVTVLFSMEPVPKTNKDSPQVLLDMKDEAESNNLAKEILQKGINDIAAEMRFAGIFLALSTQVASTDTGLRTKLRSNLGHKVLLGANPTEGNRRLIFNDPEGVPRVPSHIREDPVAARGTGSIEPQGSNPAVFKGYYRSTDEYRKWLISMGIKQNADIRPTVGQVTDVFGDADIDLSSRMDPSPTDVTPSAEAAPTFVSSAGSRAQAQHEALLGD</sequence>
<gene>
    <name evidence="2" type="ORF">A6F49_03825</name>
</gene>
<dbReference type="STRING" id="1837282.A6F49_03825"/>
<organism evidence="2 3">
    <name type="scientific">Enteractinococcus helveticum</name>
    <dbReference type="NCBI Taxonomy" id="1837282"/>
    <lineage>
        <taxon>Bacteria</taxon>
        <taxon>Bacillati</taxon>
        <taxon>Actinomycetota</taxon>
        <taxon>Actinomycetes</taxon>
        <taxon>Micrococcales</taxon>
        <taxon>Micrococcaceae</taxon>
    </lineage>
</organism>
<evidence type="ECO:0000313" key="2">
    <source>
        <dbReference type="EMBL" id="OAV62938.1"/>
    </source>
</evidence>
<feature type="region of interest" description="Disordered" evidence="1">
    <location>
        <begin position="67"/>
        <end position="86"/>
    </location>
</feature>
<accession>A0A1B7M2Y2</accession>
<proteinExistence type="predicted"/>
<evidence type="ECO:0008006" key="4">
    <source>
        <dbReference type="Google" id="ProtNLM"/>
    </source>
</evidence>
<dbReference type="AlphaFoldDB" id="A0A1B7M2Y2"/>
<dbReference type="InterPro" id="IPR027417">
    <property type="entry name" value="P-loop_NTPase"/>
</dbReference>
<keyword evidence="3" id="KW-1185">Reference proteome</keyword>
<evidence type="ECO:0000313" key="3">
    <source>
        <dbReference type="Proteomes" id="UP000078292"/>
    </source>
</evidence>
<feature type="region of interest" description="Disordered" evidence="1">
    <location>
        <begin position="529"/>
        <end position="569"/>
    </location>
</feature>
<dbReference type="RefSeq" id="WP_043055973.1">
    <property type="nucleotide sequence ID" value="NZ_LXEY01000006.1"/>
</dbReference>
<feature type="compositionally biased region" description="Polar residues" evidence="1">
    <location>
        <begin position="551"/>
        <end position="560"/>
    </location>
</feature>
<dbReference type="Proteomes" id="UP000078292">
    <property type="component" value="Unassembled WGS sequence"/>
</dbReference>
<evidence type="ECO:0000256" key="1">
    <source>
        <dbReference type="SAM" id="MobiDB-lite"/>
    </source>
</evidence>
<dbReference type="SUPFAM" id="SSF52540">
    <property type="entry name" value="P-loop containing nucleoside triphosphate hydrolases"/>
    <property type="match status" value="1"/>
</dbReference>
<dbReference type="Gene3D" id="3.40.50.300">
    <property type="entry name" value="P-loop containing nucleotide triphosphate hydrolases"/>
    <property type="match status" value="1"/>
</dbReference>